<dbReference type="GO" id="GO:0019825">
    <property type="term" value="F:oxygen binding"/>
    <property type="evidence" value="ECO:0007669"/>
    <property type="project" value="InterPro"/>
</dbReference>
<organism evidence="7 8">
    <name type="scientific">Psychromarinibacter sediminicola</name>
    <dbReference type="NCBI Taxonomy" id="3033385"/>
    <lineage>
        <taxon>Bacteria</taxon>
        <taxon>Pseudomonadati</taxon>
        <taxon>Pseudomonadota</taxon>
        <taxon>Alphaproteobacteria</taxon>
        <taxon>Rhodobacterales</taxon>
        <taxon>Paracoccaceae</taxon>
        <taxon>Psychromarinibacter</taxon>
    </lineage>
</organism>
<comment type="caution">
    <text evidence="7">The sequence shown here is derived from an EMBL/GenBank/DDBJ whole genome shotgun (WGS) entry which is preliminary data.</text>
</comment>
<feature type="domain" description="GGDEF" evidence="6">
    <location>
        <begin position="230"/>
        <end position="358"/>
    </location>
</feature>
<dbReference type="PANTHER" id="PTHR45138">
    <property type="entry name" value="REGULATORY COMPONENTS OF SENSORY TRANSDUCTION SYSTEM"/>
    <property type="match status" value="1"/>
</dbReference>
<dbReference type="SUPFAM" id="SSF55073">
    <property type="entry name" value="Nucleotide cyclase"/>
    <property type="match status" value="1"/>
</dbReference>
<dbReference type="InterPro" id="IPR012292">
    <property type="entry name" value="Globin/Proto"/>
</dbReference>
<dbReference type="GO" id="GO:0020037">
    <property type="term" value="F:heme binding"/>
    <property type="evidence" value="ECO:0007669"/>
    <property type="project" value="InterPro"/>
</dbReference>
<evidence type="ECO:0000256" key="5">
    <source>
        <dbReference type="SAM" id="MobiDB-lite"/>
    </source>
</evidence>
<reference evidence="7" key="1">
    <citation type="submission" date="2023-03" db="EMBL/GenBank/DDBJ databases">
        <title>Multiphase analysis and comparison of six strains from genera Psychromarinibacter, Lutimaribacter, and Maritimibacter, including a novel species: Psychromarinibacter sediminicola sp. nov.</title>
        <authorList>
            <person name="Wang Y.-H."/>
            <person name="Ye M.-Q."/>
            <person name="Du Z.-J."/>
        </authorList>
    </citation>
    <scope>NUCLEOTIDE SEQUENCE</scope>
    <source>
        <strain evidence="7">C21-152</strain>
    </source>
</reference>
<proteinExistence type="predicted"/>
<dbReference type="Pfam" id="PF00990">
    <property type="entry name" value="GGDEF"/>
    <property type="match status" value="1"/>
</dbReference>
<protein>
    <recommendedName>
        <fullName evidence="2">Diguanylate cyclase DosC</fullName>
        <ecNumber evidence="1">2.7.7.65</ecNumber>
    </recommendedName>
    <alternativeName>
        <fullName evidence="3">Direct oxygen-sensing cyclase</fullName>
    </alternativeName>
</protein>
<dbReference type="CDD" id="cd01949">
    <property type="entry name" value="GGDEF"/>
    <property type="match status" value="1"/>
</dbReference>
<dbReference type="PROSITE" id="PS50887">
    <property type="entry name" value="GGDEF"/>
    <property type="match status" value="1"/>
</dbReference>
<evidence type="ECO:0000313" key="7">
    <source>
        <dbReference type="EMBL" id="MDF0600914.1"/>
    </source>
</evidence>
<dbReference type="PANTHER" id="PTHR45138:SF9">
    <property type="entry name" value="DIGUANYLATE CYCLASE DGCM-RELATED"/>
    <property type="match status" value="1"/>
</dbReference>
<evidence type="ECO:0000259" key="6">
    <source>
        <dbReference type="PROSITE" id="PS50887"/>
    </source>
</evidence>
<dbReference type="InterPro" id="IPR050469">
    <property type="entry name" value="Diguanylate_Cyclase"/>
</dbReference>
<comment type="catalytic activity">
    <reaction evidence="4">
        <text>2 GTP = 3',3'-c-di-GMP + 2 diphosphate</text>
        <dbReference type="Rhea" id="RHEA:24898"/>
        <dbReference type="ChEBI" id="CHEBI:33019"/>
        <dbReference type="ChEBI" id="CHEBI:37565"/>
        <dbReference type="ChEBI" id="CHEBI:58805"/>
        <dbReference type="EC" id="2.7.7.65"/>
    </reaction>
</comment>
<dbReference type="Gene3D" id="1.10.490.10">
    <property type="entry name" value="Globins"/>
    <property type="match status" value="1"/>
</dbReference>
<dbReference type="InterPro" id="IPR009050">
    <property type="entry name" value="Globin-like_sf"/>
</dbReference>
<dbReference type="InterPro" id="IPR043128">
    <property type="entry name" value="Rev_trsase/Diguanyl_cyclase"/>
</dbReference>
<dbReference type="EC" id="2.7.7.65" evidence="1"/>
<feature type="compositionally biased region" description="Low complexity" evidence="5">
    <location>
        <begin position="369"/>
        <end position="382"/>
    </location>
</feature>
<feature type="compositionally biased region" description="Basic residues" evidence="5">
    <location>
        <begin position="355"/>
        <end position="365"/>
    </location>
</feature>
<keyword evidence="8" id="KW-1185">Reference proteome</keyword>
<dbReference type="InterPro" id="IPR000160">
    <property type="entry name" value="GGDEF_dom"/>
</dbReference>
<sequence>MSRNDPTETLAEQLGITAADLRERKLLLGIRAEEEAELLRLRPSVELMVDDIIDAFYSRQLDIPAIRAMIGDKDTLTNLKRAMRSYVLDLFGGDYGVEYAERRLRVGRVHGRIGIPSKYYISAVFQLLSVLGQFLEKETGSAYPPPCLRRLLFLDIELTFDTYIHGLTGQIHALQEELVGYSRELEEVVRERTVRIETLSRIDELTGLYNRRALSESLERECAAAERRGGALCLMFVDLDDFKLVNDRQGHATGDALLKTVAQVLRMTCRVSDMVFRFGGDEFCLLLPETDGDGAAILGERLMAETGRASEGAVSLSVGWAVSGPDTYAGPEDLLRQADAAMYADKNDAPAALPRPRRRGRRTARRQADPGGPAIGAPAAPG</sequence>
<evidence type="ECO:0000256" key="1">
    <source>
        <dbReference type="ARBA" id="ARBA00012528"/>
    </source>
</evidence>
<dbReference type="Pfam" id="PF11563">
    <property type="entry name" value="Protoglobin"/>
    <property type="match status" value="1"/>
</dbReference>
<dbReference type="SUPFAM" id="SSF46458">
    <property type="entry name" value="Globin-like"/>
    <property type="match status" value="1"/>
</dbReference>
<dbReference type="RefSeq" id="WP_275567055.1">
    <property type="nucleotide sequence ID" value="NZ_JARGYC010000019.1"/>
</dbReference>
<feature type="region of interest" description="Disordered" evidence="5">
    <location>
        <begin position="345"/>
        <end position="382"/>
    </location>
</feature>
<dbReference type="InterPro" id="IPR044398">
    <property type="entry name" value="Globin-sensor_dom"/>
</dbReference>
<dbReference type="AlphaFoldDB" id="A0AAE3NSN4"/>
<dbReference type="SMART" id="SM00267">
    <property type="entry name" value="GGDEF"/>
    <property type="match status" value="1"/>
</dbReference>
<dbReference type="NCBIfam" id="TIGR00254">
    <property type="entry name" value="GGDEF"/>
    <property type="match status" value="1"/>
</dbReference>
<name>A0AAE3NSN4_9RHOB</name>
<evidence type="ECO:0000256" key="2">
    <source>
        <dbReference type="ARBA" id="ARBA00015125"/>
    </source>
</evidence>
<evidence type="ECO:0000256" key="4">
    <source>
        <dbReference type="ARBA" id="ARBA00034247"/>
    </source>
</evidence>
<dbReference type="Proteomes" id="UP001220964">
    <property type="component" value="Unassembled WGS sequence"/>
</dbReference>
<gene>
    <name evidence="7" type="ORF">P1J78_09240</name>
</gene>
<dbReference type="InterPro" id="IPR029787">
    <property type="entry name" value="Nucleotide_cyclase"/>
</dbReference>
<dbReference type="Gene3D" id="3.30.70.270">
    <property type="match status" value="1"/>
</dbReference>
<evidence type="ECO:0000313" key="8">
    <source>
        <dbReference type="Proteomes" id="UP001220964"/>
    </source>
</evidence>
<dbReference type="FunFam" id="3.30.70.270:FF:000001">
    <property type="entry name" value="Diguanylate cyclase domain protein"/>
    <property type="match status" value="1"/>
</dbReference>
<dbReference type="EMBL" id="JARGYC010000019">
    <property type="protein sequence ID" value="MDF0600914.1"/>
    <property type="molecule type" value="Genomic_DNA"/>
</dbReference>
<dbReference type="GO" id="GO:0052621">
    <property type="term" value="F:diguanylate cyclase activity"/>
    <property type="evidence" value="ECO:0007669"/>
    <property type="project" value="UniProtKB-EC"/>
</dbReference>
<evidence type="ECO:0000256" key="3">
    <source>
        <dbReference type="ARBA" id="ARBA00029839"/>
    </source>
</evidence>
<accession>A0AAE3NSN4</accession>